<keyword evidence="2" id="KW-0732">Signal</keyword>
<protein>
    <recommendedName>
        <fullName evidence="3">Wall-associated receptor kinase galacturonan-binding domain-containing protein</fullName>
    </recommendedName>
</protein>
<evidence type="ECO:0000256" key="1">
    <source>
        <dbReference type="ARBA" id="ARBA00004167"/>
    </source>
</evidence>
<comment type="subcellular location">
    <subcellularLocation>
        <location evidence="1">Membrane</location>
        <topology evidence="1">Single-pass membrane protein</topology>
    </subcellularLocation>
</comment>
<name>A0A6J5WC97_PRUAR</name>
<feature type="domain" description="Wall-associated receptor kinase galacturonan-binding" evidence="3">
    <location>
        <begin position="11"/>
        <end position="61"/>
    </location>
</feature>
<dbReference type="InterPro" id="IPR025287">
    <property type="entry name" value="WAK_GUB"/>
</dbReference>
<organism evidence="5 7">
    <name type="scientific">Prunus armeniaca</name>
    <name type="common">Apricot</name>
    <name type="synonym">Armeniaca vulgaris</name>
    <dbReference type="NCBI Taxonomy" id="36596"/>
    <lineage>
        <taxon>Eukaryota</taxon>
        <taxon>Viridiplantae</taxon>
        <taxon>Streptophyta</taxon>
        <taxon>Embryophyta</taxon>
        <taxon>Tracheophyta</taxon>
        <taxon>Spermatophyta</taxon>
        <taxon>Magnoliopsida</taxon>
        <taxon>eudicotyledons</taxon>
        <taxon>Gunneridae</taxon>
        <taxon>Pentapetalae</taxon>
        <taxon>rosids</taxon>
        <taxon>fabids</taxon>
        <taxon>Rosales</taxon>
        <taxon>Rosaceae</taxon>
        <taxon>Amygdaloideae</taxon>
        <taxon>Amygdaleae</taxon>
        <taxon>Prunus</taxon>
    </lineage>
</organism>
<proteinExistence type="predicted"/>
<dbReference type="GO" id="GO:0030247">
    <property type="term" value="F:polysaccharide binding"/>
    <property type="evidence" value="ECO:0007669"/>
    <property type="project" value="InterPro"/>
</dbReference>
<keyword evidence="7" id="KW-1185">Reference proteome</keyword>
<dbReference type="Pfam" id="PF13947">
    <property type="entry name" value="GUB_WAK_bind"/>
    <property type="match status" value="1"/>
</dbReference>
<evidence type="ECO:0000313" key="7">
    <source>
        <dbReference type="Proteomes" id="UP000507245"/>
    </source>
</evidence>
<dbReference type="Proteomes" id="UP000507245">
    <property type="component" value="Unassembled WGS sequence"/>
</dbReference>
<gene>
    <name evidence="4" type="ORF">CURHAP_LOCUS13773</name>
    <name evidence="5" type="ORF">ORAREDHAP_LOCUS13361</name>
</gene>
<dbReference type="EMBL" id="CAEKKB010000002">
    <property type="protein sequence ID" value="CAB4299340.1"/>
    <property type="molecule type" value="Genomic_DNA"/>
</dbReference>
<evidence type="ECO:0000259" key="3">
    <source>
        <dbReference type="Pfam" id="PF13947"/>
    </source>
</evidence>
<reference evidence="7" key="1">
    <citation type="journal article" date="2020" name="Genome Biol.">
        <title>Gamete binning: chromosome-level and haplotype-resolved genome assembly enabled by high-throughput single-cell sequencing of gamete genomes.</title>
        <authorList>
            <person name="Campoy J.A."/>
            <person name="Sun H."/>
            <person name="Goel M."/>
            <person name="Jiao W.-B."/>
            <person name="Folz-Donahue K."/>
            <person name="Wang N."/>
            <person name="Rubio M."/>
            <person name="Liu C."/>
            <person name="Kukat C."/>
            <person name="Ruiz D."/>
            <person name="Huettel B."/>
            <person name="Schneeberger K."/>
        </authorList>
    </citation>
    <scope>NUCLEOTIDE SEQUENCE [LARGE SCALE GENOMIC DNA]</scope>
    <source>
        <strain evidence="7">cv. Rojo Pasion</strain>
    </source>
</reference>
<dbReference type="OrthoDB" id="1146677at2759"/>
<evidence type="ECO:0000313" key="5">
    <source>
        <dbReference type="EMBL" id="CAB4299340.1"/>
    </source>
</evidence>
<evidence type="ECO:0000313" key="6">
    <source>
        <dbReference type="Proteomes" id="UP000507222"/>
    </source>
</evidence>
<dbReference type="AlphaFoldDB" id="A0A6J5WC97"/>
<accession>A0A6J5WC97</accession>
<reference evidence="5 6" key="2">
    <citation type="submission" date="2020-05" db="EMBL/GenBank/DDBJ databases">
        <authorList>
            <person name="Campoy J."/>
            <person name="Schneeberger K."/>
            <person name="Spophaly S."/>
        </authorList>
    </citation>
    <scope>NUCLEOTIDE SEQUENCE [LARGE SCALE GENOMIC DNA]</scope>
    <source>
        <strain evidence="5">PruArmRojPasFocal</strain>
    </source>
</reference>
<dbReference type="EMBL" id="CAEKDK010000002">
    <property type="protein sequence ID" value="CAB4268962.1"/>
    <property type="molecule type" value="Genomic_DNA"/>
</dbReference>
<evidence type="ECO:0000313" key="4">
    <source>
        <dbReference type="EMBL" id="CAB4268962.1"/>
    </source>
</evidence>
<dbReference type="Proteomes" id="UP000507222">
    <property type="component" value="Unassembled WGS sequence"/>
</dbReference>
<evidence type="ECO:0000256" key="2">
    <source>
        <dbReference type="ARBA" id="ARBA00022729"/>
    </source>
</evidence>
<sequence>MELIKHHTSLYPFRLNRDSKYCGNSRFTLYCENNVTVLHLLSGKFLVLAINYDDQMIGVVDPGLQRNNCSSIPDYPFADFRFSHQYPRLLYHIAMSSQPVTYIKLDLSLTLSLYSNDDHSLHLRWNSQAAHPFGLSQQLQGLLAQDEEHYDRYLAEFKIGAKHNDQSTLFDLILMIP</sequence>
<dbReference type="GO" id="GO:0016020">
    <property type="term" value="C:membrane"/>
    <property type="evidence" value="ECO:0007669"/>
    <property type="project" value="UniProtKB-SubCell"/>
</dbReference>